<reference evidence="5" key="2">
    <citation type="submission" date="2021-04" db="EMBL/GenBank/DDBJ databases">
        <authorList>
            <person name="Gilroy R."/>
        </authorList>
    </citation>
    <scope>NUCLEOTIDE SEQUENCE</scope>
    <source>
        <strain evidence="5">1719</strain>
    </source>
</reference>
<dbReference type="PROSITE" id="PS01124">
    <property type="entry name" value="HTH_ARAC_FAMILY_2"/>
    <property type="match status" value="1"/>
</dbReference>
<evidence type="ECO:0000259" key="4">
    <source>
        <dbReference type="PROSITE" id="PS01124"/>
    </source>
</evidence>
<evidence type="ECO:0000256" key="1">
    <source>
        <dbReference type="ARBA" id="ARBA00023015"/>
    </source>
</evidence>
<dbReference type="PROSITE" id="PS00041">
    <property type="entry name" value="HTH_ARAC_FAMILY_1"/>
    <property type="match status" value="1"/>
</dbReference>
<dbReference type="Pfam" id="PF12833">
    <property type="entry name" value="HTH_18"/>
    <property type="match status" value="1"/>
</dbReference>
<comment type="caution">
    <text evidence="5">The sequence shown here is derived from an EMBL/GenBank/DDBJ whole genome shotgun (WGS) entry which is preliminary data.</text>
</comment>
<gene>
    <name evidence="5" type="ORF">H9853_01460</name>
</gene>
<dbReference type="Proteomes" id="UP000824156">
    <property type="component" value="Unassembled WGS sequence"/>
</dbReference>
<dbReference type="GO" id="GO:0043565">
    <property type="term" value="F:sequence-specific DNA binding"/>
    <property type="evidence" value="ECO:0007669"/>
    <property type="project" value="InterPro"/>
</dbReference>
<dbReference type="PANTHER" id="PTHR47893:SF1">
    <property type="entry name" value="REGULATORY PROTEIN PCHR"/>
    <property type="match status" value="1"/>
</dbReference>
<dbReference type="GO" id="GO:0003700">
    <property type="term" value="F:DNA-binding transcription factor activity"/>
    <property type="evidence" value="ECO:0007669"/>
    <property type="project" value="InterPro"/>
</dbReference>
<dbReference type="InterPro" id="IPR053142">
    <property type="entry name" value="PchR_regulatory_protein"/>
</dbReference>
<dbReference type="EMBL" id="DXEZ01000039">
    <property type="protein sequence ID" value="HIX53665.1"/>
    <property type="molecule type" value="Genomic_DNA"/>
</dbReference>
<accession>A0A9D2AXM1</accession>
<dbReference type="InterPro" id="IPR018060">
    <property type="entry name" value="HTH_AraC"/>
</dbReference>
<sequence>MKVRLIEEGSRRELFRSPIHTRVKYRADTTSSHIISKSLHISELRFSKLNYLLLDLESKHPVTLNLAYTQTGYLLCIVIEGDCSLLENEFSLSAHQYLCLSMHESVEIKIELTQKILLVAIDAERAEDLRINNNEIGELDATMHSVLKEIQQCSEECPIKCIFIESKILSLVHLIFESLQVQKDIYNAEIGLSYEDIQKLRAAKVYIVENIDKSYTLIDLAHQVGLNDFKLKKGFRQLFGSTVFTYRHTMRMEKAKDMLRSGFQVNQVSDAIGYKHPHHFSTAFKEYFKVLPSSIKVKP</sequence>
<keyword evidence="3" id="KW-0804">Transcription</keyword>
<keyword evidence="1" id="KW-0805">Transcription regulation</keyword>
<dbReference type="InterPro" id="IPR009057">
    <property type="entry name" value="Homeodomain-like_sf"/>
</dbReference>
<organism evidence="5 6">
    <name type="scientific">Candidatus Sphingobacterium stercoripullorum</name>
    <dbReference type="NCBI Taxonomy" id="2838759"/>
    <lineage>
        <taxon>Bacteria</taxon>
        <taxon>Pseudomonadati</taxon>
        <taxon>Bacteroidota</taxon>
        <taxon>Sphingobacteriia</taxon>
        <taxon>Sphingobacteriales</taxon>
        <taxon>Sphingobacteriaceae</taxon>
        <taxon>Sphingobacterium</taxon>
    </lineage>
</organism>
<proteinExistence type="predicted"/>
<dbReference type="SUPFAM" id="SSF46689">
    <property type="entry name" value="Homeodomain-like"/>
    <property type="match status" value="2"/>
</dbReference>
<feature type="domain" description="HTH araC/xylS-type" evidence="4">
    <location>
        <begin position="201"/>
        <end position="298"/>
    </location>
</feature>
<dbReference type="Gene3D" id="1.10.10.60">
    <property type="entry name" value="Homeodomain-like"/>
    <property type="match status" value="2"/>
</dbReference>
<keyword evidence="2" id="KW-0238">DNA-binding</keyword>
<dbReference type="InterPro" id="IPR018062">
    <property type="entry name" value="HTH_AraC-typ_CS"/>
</dbReference>
<dbReference type="SMART" id="SM00342">
    <property type="entry name" value="HTH_ARAC"/>
    <property type="match status" value="1"/>
</dbReference>
<dbReference type="AlphaFoldDB" id="A0A9D2AXM1"/>
<evidence type="ECO:0000256" key="3">
    <source>
        <dbReference type="ARBA" id="ARBA00023163"/>
    </source>
</evidence>
<evidence type="ECO:0000313" key="5">
    <source>
        <dbReference type="EMBL" id="HIX53665.1"/>
    </source>
</evidence>
<protein>
    <submittedName>
        <fullName evidence="5">AraC family transcriptional regulator</fullName>
    </submittedName>
</protein>
<evidence type="ECO:0000256" key="2">
    <source>
        <dbReference type="ARBA" id="ARBA00023125"/>
    </source>
</evidence>
<reference evidence="5" key="1">
    <citation type="journal article" date="2021" name="PeerJ">
        <title>Extensive microbial diversity within the chicken gut microbiome revealed by metagenomics and culture.</title>
        <authorList>
            <person name="Gilroy R."/>
            <person name="Ravi A."/>
            <person name="Getino M."/>
            <person name="Pursley I."/>
            <person name="Horton D.L."/>
            <person name="Alikhan N.F."/>
            <person name="Baker D."/>
            <person name="Gharbi K."/>
            <person name="Hall N."/>
            <person name="Watson M."/>
            <person name="Adriaenssens E.M."/>
            <person name="Foster-Nyarko E."/>
            <person name="Jarju S."/>
            <person name="Secka A."/>
            <person name="Antonio M."/>
            <person name="Oren A."/>
            <person name="Chaudhuri R.R."/>
            <person name="La Ragione R."/>
            <person name="Hildebrand F."/>
            <person name="Pallen M.J."/>
        </authorList>
    </citation>
    <scope>NUCLEOTIDE SEQUENCE</scope>
    <source>
        <strain evidence="5">1719</strain>
    </source>
</reference>
<name>A0A9D2AXM1_9SPHI</name>
<dbReference type="PANTHER" id="PTHR47893">
    <property type="entry name" value="REGULATORY PROTEIN PCHR"/>
    <property type="match status" value="1"/>
</dbReference>
<evidence type="ECO:0000313" key="6">
    <source>
        <dbReference type="Proteomes" id="UP000824156"/>
    </source>
</evidence>